<evidence type="ECO:0000259" key="1">
    <source>
        <dbReference type="Pfam" id="PF04168"/>
    </source>
</evidence>
<dbReference type="STRING" id="1122156.SAMN02745117_00911"/>
<reference evidence="2 3" key="1">
    <citation type="submission" date="2016-11" db="EMBL/GenBank/DDBJ databases">
        <authorList>
            <person name="Jaros S."/>
            <person name="Januszkiewicz K."/>
            <person name="Wedrychowicz H."/>
        </authorList>
    </citation>
    <scope>NUCLEOTIDE SEQUENCE [LARGE SCALE GENOMIC DNA]</scope>
    <source>
        <strain evidence="2 3">DSM 16112</strain>
    </source>
</reference>
<dbReference type="Proteomes" id="UP000184327">
    <property type="component" value="Unassembled WGS sequence"/>
</dbReference>
<proteinExistence type="predicted"/>
<dbReference type="EMBL" id="FQUZ01000008">
    <property type="protein sequence ID" value="SHE84927.1"/>
    <property type="molecule type" value="Genomic_DNA"/>
</dbReference>
<sequence>MLSSTADHLFWMSRYVERAENTARMLSVTQETALLPQSRDAAVQSWRSVLSISELVPDYVARYGDIVPEKVLEFMVVDPLNRSSIYSCLREARENARAVRGALTTEVWETHNLTWLELNRNIRDGRFQRDPARFFEWVKHRSHLARGVALGTMLQNEAFHFLRLGTFLERADNTARLLDVQFHALDSQGKTQGDGVPGPASQLPALSPAGGNVSAGKSVPGGRSHTRAYYHWVTLLRSVSASEVYRQVYRDVINPRRVADLLILRSDMPRSLHACMVEVCRNLNSVANEQSARTQRKAGRLLADLQFGSIEEILSNGLHAYLVQFLERINELGAGISRDFLVHH</sequence>
<dbReference type="InterPro" id="IPR051680">
    <property type="entry name" value="ATP-dep_Glu-Cys_Ligase-2"/>
</dbReference>
<dbReference type="PANTHER" id="PTHR34595:SF7">
    <property type="entry name" value="SLL1039 PROTEIN"/>
    <property type="match status" value="1"/>
</dbReference>
<evidence type="ECO:0000313" key="3">
    <source>
        <dbReference type="Proteomes" id="UP000184327"/>
    </source>
</evidence>
<keyword evidence="3" id="KW-1185">Reference proteome</keyword>
<feature type="domain" description="DUF403" evidence="1">
    <location>
        <begin position="1"/>
        <end position="341"/>
    </location>
</feature>
<organism evidence="2 3">
    <name type="scientific">Lampropedia hyalina DSM 16112</name>
    <dbReference type="NCBI Taxonomy" id="1122156"/>
    <lineage>
        <taxon>Bacteria</taxon>
        <taxon>Pseudomonadati</taxon>
        <taxon>Pseudomonadota</taxon>
        <taxon>Betaproteobacteria</taxon>
        <taxon>Burkholderiales</taxon>
        <taxon>Comamonadaceae</taxon>
        <taxon>Lampropedia</taxon>
    </lineage>
</organism>
<evidence type="ECO:0000313" key="2">
    <source>
        <dbReference type="EMBL" id="SHE84927.1"/>
    </source>
</evidence>
<protein>
    <submittedName>
        <fullName evidence="2">Uncharacterized conserved protein, Alpha-E superfamily</fullName>
    </submittedName>
</protein>
<dbReference type="RefSeq" id="WP_073355327.1">
    <property type="nucleotide sequence ID" value="NZ_FQUZ01000008.1"/>
</dbReference>
<gene>
    <name evidence="2" type="ORF">SAMN02745117_00911</name>
</gene>
<dbReference type="AlphaFoldDB" id="A0A1M4WUT2"/>
<dbReference type="OrthoDB" id="9803532at2"/>
<dbReference type="InterPro" id="IPR007296">
    <property type="entry name" value="DUF403"/>
</dbReference>
<dbReference type="Pfam" id="PF04168">
    <property type="entry name" value="Alpha-E"/>
    <property type="match status" value="1"/>
</dbReference>
<dbReference type="PANTHER" id="PTHR34595">
    <property type="entry name" value="BLR5612 PROTEIN"/>
    <property type="match status" value="1"/>
</dbReference>
<accession>A0A1M4WUT2</accession>
<name>A0A1M4WUT2_9BURK</name>